<dbReference type="GO" id="GO:0005634">
    <property type="term" value="C:nucleus"/>
    <property type="evidence" value="ECO:0007669"/>
    <property type="project" value="TreeGrafter"/>
</dbReference>
<organism evidence="3 4">
    <name type="scientific">Polysphondylium violaceum</name>
    <dbReference type="NCBI Taxonomy" id="133409"/>
    <lineage>
        <taxon>Eukaryota</taxon>
        <taxon>Amoebozoa</taxon>
        <taxon>Evosea</taxon>
        <taxon>Eumycetozoa</taxon>
        <taxon>Dictyostelia</taxon>
        <taxon>Dictyosteliales</taxon>
        <taxon>Dictyosteliaceae</taxon>
        <taxon>Polysphondylium</taxon>
    </lineage>
</organism>
<dbReference type="GO" id="GO:0000278">
    <property type="term" value="P:mitotic cell cycle"/>
    <property type="evidence" value="ECO:0007669"/>
    <property type="project" value="TreeGrafter"/>
</dbReference>
<dbReference type="PANTHER" id="PTHR24419:SF18">
    <property type="entry name" value="SERINE_THREONINE-PROTEIN KINASE HASPIN"/>
    <property type="match status" value="1"/>
</dbReference>
<feature type="compositionally biased region" description="Low complexity" evidence="1">
    <location>
        <begin position="93"/>
        <end position="123"/>
    </location>
</feature>
<dbReference type="GO" id="GO:0072354">
    <property type="term" value="F:histone H3T3 kinase activity"/>
    <property type="evidence" value="ECO:0007669"/>
    <property type="project" value="TreeGrafter"/>
</dbReference>
<dbReference type="OrthoDB" id="21018at2759"/>
<dbReference type="PANTHER" id="PTHR24419">
    <property type="entry name" value="INTERLEUKIN-1 RECEPTOR-ASSOCIATED KINASE"/>
    <property type="match status" value="1"/>
</dbReference>
<dbReference type="Pfam" id="PF12330">
    <property type="entry name" value="Haspin_kinase"/>
    <property type="match status" value="1"/>
</dbReference>
<feature type="compositionally biased region" description="Low complexity" evidence="1">
    <location>
        <begin position="212"/>
        <end position="221"/>
    </location>
</feature>
<feature type="compositionally biased region" description="Basic residues" evidence="1">
    <location>
        <begin position="815"/>
        <end position="825"/>
    </location>
</feature>
<feature type="compositionally biased region" description="Pro residues" evidence="1">
    <location>
        <begin position="756"/>
        <end position="773"/>
    </location>
</feature>
<proteinExistence type="predicted"/>
<feature type="compositionally biased region" description="Low complexity" evidence="1">
    <location>
        <begin position="774"/>
        <end position="783"/>
    </location>
</feature>
<name>A0A8J4Q262_9MYCE</name>
<feature type="compositionally biased region" description="Polar residues" evidence="1">
    <location>
        <begin position="800"/>
        <end position="809"/>
    </location>
</feature>
<feature type="compositionally biased region" description="Pro residues" evidence="1">
    <location>
        <begin position="728"/>
        <end position="747"/>
    </location>
</feature>
<dbReference type="InterPro" id="IPR000719">
    <property type="entry name" value="Prot_kinase_dom"/>
</dbReference>
<feature type="compositionally biased region" description="Polar residues" evidence="1">
    <location>
        <begin position="688"/>
        <end position="705"/>
    </location>
</feature>
<feature type="region of interest" description="Disordered" evidence="1">
    <location>
        <begin position="1"/>
        <end position="175"/>
    </location>
</feature>
<protein>
    <recommendedName>
        <fullName evidence="2">Protein kinase domain-containing protein</fullName>
    </recommendedName>
</protein>
<evidence type="ECO:0000259" key="2">
    <source>
        <dbReference type="PROSITE" id="PS50011"/>
    </source>
</evidence>
<comment type="caution">
    <text evidence="3">The sequence shown here is derived from an EMBL/GenBank/DDBJ whole genome shotgun (WGS) entry which is preliminary data.</text>
</comment>
<feature type="domain" description="Protein kinase" evidence="2">
    <location>
        <begin position="227"/>
        <end position="640"/>
    </location>
</feature>
<dbReference type="PROSITE" id="PS50011">
    <property type="entry name" value="PROTEIN_KINASE_DOM"/>
    <property type="match status" value="1"/>
</dbReference>
<dbReference type="Gene3D" id="1.10.510.10">
    <property type="entry name" value="Transferase(Phosphotransferase) domain 1"/>
    <property type="match status" value="1"/>
</dbReference>
<evidence type="ECO:0000313" key="3">
    <source>
        <dbReference type="EMBL" id="KAF2076614.1"/>
    </source>
</evidence>
<feature type="region of interest" description="Disordered" evidence="1">
    <location>
        <begin position="251"/>
        <end position="304"/>
    </location>
</feature>
<feature type="compositionally biased region" description="Low complexity" evidence="1">
    <location>
        <begin position="706"/>
        <end position="723"/>
    </location>
</feature>
<evidence type="ECO:0000256" key="1">
    <source>
        <dbReference type="SAM" id="MobiDB-lite"/>
    </source>
</evidence>
<feature type="compositionally biased region" description="Low complexity" evidence="1">
    <location>
        <begin position="898"/>
        <end position="926"/>
    </location>
</feature>
<sequence length="1042" mass="115716">MHSSALELKQFSRVPTNLHLSSSLGSGSSDDGDYSSSSGSGITSTTYYSNTSTPISSSSSQSRYSMFLSPNPPSSFQQYSHLTKTPKNFFSPTTGKMNQNNNNNNKANGNNNIKKTTTGTANNRPKPISSVAGKTVATTKRRVSFQRSKNIVHPKTPETPKYNGGDISDDDDNDGHDCDIDLSVLNQQFKTLNSLKNPSPNLNGKKKPTTSQIQQQQQQQQENKFTIDHSMKSVYGKSGEVFFVRSASNLNSYSNSNNKENNINTSNIITNNSNSIKNNVISKQQKRRQLEDSDSDDDNDEKEGLSDKDLFAIKRQLISSPGNKLNQTYREIIILEHLGKLANKTCNFIQLINYYKAMPSKSGSNISSNSNSNEMELKKYQYMHLILEYANLQSLAKYKSIHKEIKMSQMKSLIFQVLYALSIAQKDLEFAHNDLHLGNILLKSFPSEKKYIVIQDKLSSAVNNGYQQSNQHQHQEYRAWVIGGDWVIKLSDFGLSRITIPTTQEVVYNRKNQDTKTFNFYSDLCHFTKSLKTIKVSELASEPEKERKDYINLKRKMDLGLPPFKLLEHPFFDSLYQIPMDLTPQNAIRVCTDGVIPAEFPIPITSPLDVSSSSEFNSSIELGDDDTNTSIGSTNNTSFVEIDTPTITPLKSILKTPTQQSKINNNNNSNNKNKNNSVFKVPAPINRANVTPSPKTKTMNANNSSTIKITPIKTTPTKLTPIKFNFSSPPPSSTPSSPSTPLPPSTPSSPVTPTSPSSPFPRSTPPSPSPSPSPIKSLSTPSPKKISNGNQKRKVPGTPSYYSNSTMHSLTFYKNRTKKNSRLKSKLSSSPNTTSVDSDNNNNIDNNSDISSGDQQQQQPLFTIPPTPSYYDKSTMHSLAFYKNRTKKNSRLISKLASNNNNDNNDNNDNNGNSNNNDNNDNNDSSITITPISKKTKHSFSPIQTKVNLLSQLEDQNDNCNPTPKKIKTPLKTPVKTPLQTPTTTPVKSTTPIKSTPTTIEAAPQPSPKIVKKKVKKSSFNKLLAEWKSPVKPKPIKRRGIE</sequence>
<keyword evidence="4" id="KW-1185">Reference proteome</keyword>
<feature type="compositionally biased region" description="Polar residues" evidence="1">
    <location>
        <begin position="74"/>
        <end position="92"/>
    </location>
</feature>
<dbReference type="SMART" id="SM00220">
    <property type="entry name" value="S_TKc"/>
    <property type="match status" value="1"/>
</dbReference>
<feature type="compositionally biased region" description="Low complexity" evidence="1">
    <location>
        <begin position="970"/>
        <end position="1000"/>
    </location>
</feature>
<reference evidence="3" key="1">
    <citation type="submission" date="2020-01" db="EMBL/GenBank/DDBJ databases">
        <title>Development of genomics and gene disruption for Polysphondylium violaceum indicates a role for the polyketide synthase stlB in stalk morphogenesis.</title>
        <authorList>
            <person name="Narita B."/>
            <person name="Kawabe Y."/>
            <person name="Kin K."/>
            <person name="Saito T."/>
            <person name="Gibbs R."/>
            <person name="Kuspa A."/>
            <person name="Muzny D."/>
            <person name="Queller D."/>
            <person name="Richards S."/>
            <person name="Strassman J."/>
            <person name="Sucgang R."/>
            <person name="Worley K."/>
            <person name="Schaap P."/>
        </authorList>
    </citation>
    <scope>NUCLEOTIDE SEQUENCE</scope>
    <source>
        <strain evidence="3">QSvi11</strain>
    </source>
</reference>
<dbReference type="GO" id="GO:0005737">
    <property type="term" value="C:cytoplasm"/>
    <property type="evidence" value="ECO:0007669"/>
    <property type="project" value="TreeGrafter"/>
</dbReference>
<accession>A0A8J4Q262</accession>
<feature type="compositionally biased region" description="Low complexity" evidence="1">
    <location>
        <begin position="193"/>
        <end position="203"/>
    </location>
</feature>
<dbReference type="Proteomes" id="UP000695562">
    <property type="component" value="Unassembled WGS sequence"/>
</dbReference>
<dbReference type="EMBL" id="AJWJ01000055">
    <property type="protein sequence ID" value="KAF2076614.1"/>
    <property type="molecule type" value="Genomic_DNA"/>
</dbReference>
<gene>
    <name evidence="3" type="ORF">CYY_002100</name>
</gene>
<feature type="compositionally biased region" description="Low complexity" evidence="1">
    <location>
        <begin position="826"/>
        <end position="860"/>
    </location>
</feature>
<dbReference type="GO" id="GO:0005524">
    <property type="term" value="F:ATP binding"/>
    <property type="evidence" value="ECO:0007669"/>
    <property type="project" value="InterPro"/>
</dbReference>
<feature type="compositionally biased region" description="Acidic residues" evidence="1">
    <location>
        <begin position="292"/>
        <end position="301"/>
    </location>
</feature>
<dbReference type="AlphaFoldDB" id="A0A8J4Q262"/>
<feature type="region of interest" description="Disordered" evidence="1">
    <location>
        <begin position="654"/>
        <end position="870"/>
    </location>
</feature>
<dbReference type="SUPFAM" id="SSF56112">
    <property type="entry name" value="Protein kinase-like (PK-like)"/>
    <property type="match status" value="1"/>
</dbReference>
<feature type="compositionally biased region" description="Low complexity" evidence="1">
    <location>
        <begin position="251"/>
        <end position="282"/>
    </location>
</feature>
<dbReference type="InterPro" id="IPR011009">
    <property type="entry name" value="Kinase-like_dom_sf"/>
</dbReference>
<feature type="compositionally biased region" description="Low complexity" evidence="1">
    <location>
        <begin position="21"/>
        <end position="65"/>
    </location>
</feature>
<feature type="region of interest" description="Disordered" evidence="1">
    <location>
        <begin position="955"/>
        <end position="1013"/>
    </location>
</feature>
<feature type="region of interest" description="Disordered" evidence="1">
    <location>
        <begin position="896"/>
        <end position="929"/>
    </location>
</feature>
<feature type="compositionally biased region" description="Low complexity" evidence="1">
    <location>
        <begin position="661"/>
        <end position="677"/>
    </location>
</feature>
<evidence type="ECO:0000313" key="4">
    <source>
        <dbReference type="Proteomes" id="UP000695562"/>
    </source>
</evidence>
<dbReference type="GO" id="GO:0035556">
    <property type="term" value="P:intracellular signal transduction"/>
    <property type="evidence" value="ECO:0007669"/>
    <property type="project" value="TreeGrafter"/>
</dbReference>
<feature type="region of interest" description="Disordered" evidence="1">
    <location>
        <begin position="193"/>
        <end position="224"/>
    </location>
</feature>